<dbReference type="SUPFAM" id="SSF48452">
    <property type="entry name" value="TPR-like"/>
    <property type="match status" value="2"/>
</dbReference>
<keyword evidence="3" id="KW-0805">Transcription regulation</keyword>
<dbReference type="GO" id="GO:0031047">
    <property type="term" value="P:regulatory ncRNA-mediated gene silencing"/>
    <property type="evidence" value="ECO:0007669"/>
    <property type="project" value="UniProtKB-UniRule"/>
</dbReference>
<evidence type="ECO:0000256" key="4">
    <source>
        <dbReference type="SAM" id="MobiDB-lite"/>
    </source>
</evidence>
<dbReference type="GO" id="GO:0005634">
    <property type="term" value="C:nucleus"/>
    <property type="evidence" value="ECO:0007669"/>
    <property type="project" value="UniProtKB-SubCell"/>
</dbReference>
<keyword evidence="3" id="KW-0810">Translation regulation</keyword>
<feature type="compositionally biased region" description="Polar residues" evidence="4">
    <location>
        <begin position="210"/>
        <end position="230"/>
    </location>
</feature>
<dbReference type="PROSITE" id="PS50005">
    <property type="entry name" value="TPR"/>
    <property type="match status" value="1"/>
</dbReference>
<dbReference type="Gene3D" id="1.25.40.10">
    <property type="entry name" value="Tetratricopeptide repeat domain"/>
    <property type="match status" value="1"/>
</dbReference>
<evidence type="ECO:0000256" key="1">
    <source>
        <dbReference type="ARBA" id="ARBA00010080"/>
    </source>
</evidence>
<dbReference type="PANTHER" id="PTHR12979:SF5">
    <property type="entry name" value="CCR4-NOT TRANSCRIPTION COMPLEX SUBUNIT 10"/>
    <property type="match status" value="1"/>
</dbReference>
<dbReference type="Proteomes" id="UP000326759">
    <property type="component" value="Unassembled WGS sequence"/>
</dbReference>
<sequence length="706" mass="78532">MSEKSSKDNSGNSSERKSNSVGNMTESERELAQNALNEFNKSNFSAAVSLIGKLQATRPKDIKVLSNKAVSEYYANGLSKTEAFKMILSEICDQGGIKINEIKPPDEVEASVIRLNFATVNFHIYQLHEAKKLLEEMYKGLESLEESISIGLCLLLVEVLFELSLPGRAASVVVNTEATFLPQPLPPQTSSTKQIHVDKDSRSPDKSTAKENLSNAMSTRNTSASSYNRTNILNSHATNDSITGSSEMRCSADQEILRGKLQIFRVRSLLQMRILRVAKKELKACLNHAVTAGNSLNSTLIMLKSQLEYLKGGYKKAMKVLQQCSNLPTPSSYICPSPKIAFNNNMGILYASMQMPTVGATYIRNSLLAFDKEMKEYSPDNNPLTCSLYMNNYSTGIKILYNLGLTLLMKEKYEYAFGHFLEVAKFFPNNPRLWFRMAECCIGSHRKALESENDDIDLHTADLGRGRSKNILIKPIINPNAKKSIEQPEAISQGSVSNIVRLSLDCEDQTVYYKVHHCQWEKIVYLEQTGCNLFLKLLSKESAENLNEISPEASLEYARVCLKKALLLIPENASPQVLTEEQEATGVLPELYPSGPSCPMKGVQVIKMKLRILACSAYVALCLDDFNAALKEAQLVLSTEPQLPQGDPVIRLHGHLYAGEALIHLGRISEALTHFDPKLLTGVELEPQSQIKSLNHQEYKFPGKSL</sequence>
<dbReference type="EMBL" id="SEYY01000141">
    <property type="protein sequence ID" value="KAB7507934.1"/>
    <property type="molecule type" value="Genomic_DNA"/>
</dbReference>
<organism evidence="5 6">
    <name type="scientific">Armadillidium nasatum</name>
    <dbReference type="NCBI Taxonomy" id="96803"/>
    <lineage>
        <taxon>Eukaryota</taxon>
        <taxon>Metazoa</taxon>
        <taxon>Ecdysozoa</taxon>
        <taxon>Arthropoda</taxon>
        <taxon>Crustacea</taxon>
        <taxon>Multicrustacea</taxon>
        <taxon>Malacostraca</taxon>
        <taxon>Eumalacostraca</taxon>
        <taxon>Peracarida</taxon>
        <taxon>Isopoda</taxon>
        <taxon>Oniscidea</taxon>
        <taxon>Crinocheta</taxon>
        <taxon>Armadillidiidae</taxon>
        <taxon>Armadillidium</taxon>
    </lineage>
</organism>
<comment type="function">
    <text evidence="3">Component of the CCR4-NOT complex which is one of the major cellular mRNA deadenylases and is linked to various cellular processes including bulk mRNA degradation, miRNA-mediated repression, translational repression during translational initiation and general transcription regulation.</text>
</comment>
<dbReference type="OrthoDB" id="25157at2759"/>
<comment type="subcellular location">
    <subcellularLocation>
        <location evidence="3">Cytoplasm</location>
    </subcellularLocation>
    <subcellularLocation>
        <location evidence="3">Nucleus</location>
    </subcellularLocation>
</comment>
<dbReference type="GO" id="GO:0030014">
    <property type="term" value="C:CCR4-NOT complex"/>
    <property type="evidence" value="ECO:0007669"/>
    <property type="project" value="UniProtKB-UniRule"/>
</dbReference>
<keyword evidence="3" id="KW-0539">Nucleus</keyword>
<feature type="region of interest" description="Disordered" evidence="4">
    <location>
        <begin position="183"/>
        <end position="230"/>
    </location>
</feature>
<proteinExistence type="inferred from homology"/>
<dbReference type="PANTHER" id="PTHR12979">
    <property type="entry name" value="CCR4-NOT TRANSCRIPTION COMPLEX SUBUNIT 10"/>
    <property type="match status" value="1"/>
</dbReference>
<keyword evidence="3" id="KW-0963">Cytoplasm</keyword>
<evidence type="ECO:0000256" key="2">
    <source>
        <dbReference type="PROSITE-ProRule" id="PRU00339"/>
    </source>
</evidence>
<dbReference type="InterPro" id="IPR011990">
    <property type="entry name" value="TPR-like_helical_dom_sf"/>
</dbReference>
<dbReference type="GO" id="GO:0005737">
    <property type="term" value="C:cytoplasm"/>
    <property type="evidence" value="ECO:0007669"/>
    <property type="project" value="UniProtKB-SubCell"/>
</dbReference>
<comment type="similarity">
    <text evidence="1 3">Belongs to the CNOT10 family.</text>
</comment>
<accession>A0A5N5TP31</accession>
<protein>
    <recommendedName>
        <fullName evidence="3">CCR4-NOT transcription complex subunit 10</fullName>
    </recommendedName>
</protein>
<keyword evidence="6" id="KW-1185">Reference proteome</keyword>
<dbReference type="AlphaFoldDB" id="A0A5N5TP31"/>
<comment type="caution">
    <text evidence="5">The sequence shown here is derived from an EMBL/GenBank/DDBJ whole genome shotgun (WGS) entry which is preliminary data.</text>
</comment>
<evidence type="ECO:0000313" key="5">
    <source>
        <dbReference type="EMBL" id="KAB7507934.1"/>
    </source>
</evidence>
<dbReference type="InterPro" id="IPR039740">
    <property type="entry name" value="CNOT10"/>
</dbReference>
<gene>
    <name evidence="5" type="primary">Cnot10</name>
    <name evidence="5" type="ORF">Anas_01730</name>
</gene>
<keyword evidence="3" id="KW-0943">RNA-mediated gene silencing</keyword>
<feature type="repeat" description="TPR" evidence="2">
    <location>
        <begin position="397"/>
        <end position="430"/>
    </location>
</feature>
<dbReference type="GO" id="GO:0006402">
    <property type="term" value="P:mRNA catabolic process"/>
    <property type="evidence" value="ECO:0007669"/>
    <property type="project" value="TreeGrafter"/>
</dbReference>
<dbReference type="GO" id="GO:0017148">
    <property type="term" value="P:negative regulation of translation"/>
    <property type="evidence" value="ECO:0007669"/>
    <property type="project" value="TreeGrafter"/>
</dbReference>
<evidence type="ECO:0000256" key="3">
    <source>
        <dbReference type="RuleBase" id="RU367083"/>
    </source>
</evidence>
<feature type="compositionally biased region" description="Basic and acidic residues" evidence="4">
    <location>
        <begin position="195"/>
        <end position="209"/>
    </location>
</feature>
<name>A0A5N5TP31_9CRUS</name>
<evidence type="ECO:0000313" key="6">
    <source>
        <dbReference type="Proteomes" id="UP000326759"/>
    </source>
</evidence>
<keyword evidence="3" id="KW-0804">Transcription</keyword>
<reference evidence="5 6" key="1">
    <citation type="journal article" date="2019" name="PLoS Biol.">
        <title>Sex chromosomes control vertical transmission of feminizing Wolbachia symbionts in an isopod.</title>
        <authorList>
            <person name="Becking T."/>
            <person name="Chebbi M.A."/>
            <person name="Giraud I."/>
            <person name="Moumen B."/>
            <person name="Laverre T."/>
            <person name="Caubet Y."/>
            <person name="Peccoud J."/>
            <person name="Gilbert C."/>
            <person name="Cordaux R."/>
        </authorList>
    </citation>
    <scope>NUCLEOTIDE SEQUENCE [LARGE SCALE GENOMIC DNA]</scope>
    <source>
        <strain evidence="5">ANa2</strain>
        <tissue evidence="5">Whole body excluding digestive tract and cuticle</tissue>
    </source>
</reference>
<feature type="region of interest" description="Disordered" evidence="4">
    <location>
        <begin position="1"/>
        <end position="28"/>
    </location>
</feature>
<keyword evidence="2" id="KW-0802">TPR repeat</keyword>
<dbReference type="InterPro" id="IPR019734">
    <property type="entry name" value="TPR_rpt"/>
</dbReference>
<feature type="compositionally biased region" description="Polar residues" evidence="4">
    <location>
        <begin position="8"/>
        <end position="25"/>
    </location>
</feature>